<feature type="transmembrane region" description="Helical" evidence="1">
    <location>
        <begin position="34"/>
        <end position="55"/>
    </location>
</feature>
<gene>
    <name evidence="2" type="ORF">LX78_01384</name>
</gene>
<dbReference type="AlphaFoldDB" id="A0A316DTY1"/>
<feature type="transmembrane region" description="Helical" evidence="1">
    <location>
        <begin position="103"/>
        <end position="122"/>
    </location>
</feature>
<comment type="caution">
    <text evidence="2">The sequence shown here is derived from an EMBL/GenBank/DDBJ whole genome shotgun (WGS) entry which is preliminary data.</text>
</comment>
<organism evidence="2 3">
    <name type="scientific">Xanthomarina spongicola</name>
    <dbReference type="NCBI Taxonomy" id="570520"/>
    <lineage>
        <taxon>Bacteria</taxon>
        <taxon>Pseudomonadati</taxon>
        <taxon>Bacteroidota</taxon>
        <taxon>Flavobacteriia</taxon>
        <taxon>Flavobacteriales</taxon>
        <taxon>Flavobacteriaceae</taxon>
        <taxon>Xanthomarina</taxon>
    </lineage>
</organism>
<protein>
    <submittedName>
        <fullName evidence="2">Uncharacterized protein</fullName>
    </submittedName>
</protein>
<sequence length="131" mass="14971">MIKYFFVQSVLTLVIFFLWITIGDFSDGEVGMTPLNVLIAVALQFVIGSILFILLNKRIKINYYVALLLYLILYEVVFSVFTGSLAIPYLFDEGFSGAIYRGYFFSSIIAGVFTTFIIYLFYNMNKNITKA</sequence>
<keyword evidence="1" id="KW-1133">Transmembrane helix</keyword>
<evidence type="ECO:0000313" key="3">
    <source>
        <dbReference type="Proteomes" id="UP000245430"/>
    </source>
</evidence>
<dbReference type="Proteomes" id="UP000245430">
    <property type="component" value="Unassembled WGS sequence"/>
</dbReference>
<proteinExistence type="predicted"/>
<reference evidence="2 3" key="1">
    <citation type="submission" date="2018-05" db="EMBL/GenBank/DDBJ databases">
        <title>Genomic Encyclopedia of Archaeal and Bacterial Type Strains, Phase II (KMG-II): from individual species to whole genera.</title>
        <authorList>
            <person name="Goeker M."/>
        </authorList>
    </citation>
    <scope>NUCLEOTIDE SEQUENCE [LARGE SCALE GENOMIC DNA]</scope>
    <source>
        <strain evidence="2 3">DSM 22637</strain>
    </source>
</reference>
<dbReference type="OrthoDB" id="1518858at2"/>
<keyword evidence="3" id="KW-1185">Reference proteome</keyword>
<keyword evidence="1" id="KW-0472">Membrane</keyword>
<dbReference type="EMBL" id="QGGP01000002">
    <property type="protein sequence ID" value="PWK20033.1"/>
    <property type="molecule type" value="Genomic_DNA"/>
</dbReference>
<feature type="transmembrane region" description="Helical" evidence="1">
    <location>
        <begin position="5"/>
        <end position="22"/>
    </location>
</feature>
<name>A0A316DTY1_9FLAO</name>
<evidence type="ECO:0000313" key="2">
    <source>
        <dbReference type="EMBL" id="PWK20033.1"/>
    </source>
</evidence>
<dbReference type="RefSeq" id="WP_109681889.1">
    <property type="nucleotide sequence ID" value="NZ_QGGP01000002.1"/>
</dbReference>
<feature type="transmembrane region" description="Helical" evidence="1">
    <location>
        <begin position="67"/>
        <end position="91"/>
    </location>
</feature>
<keyword evidence="1" id="KW-0812">Transmembrane</keyword>
<accession>A0A316DTY1</accession>
<evidence type="ECO:0000256" key="1">
    <source>
        <dbReference type="SAM" id="Phobius"/>
    </source>
</evidence>